<evidence type="ECO:0000259" key="2">
    <source>
        <dbReference type="Pfam" id="PF20253"/>
    </source>
</evidence>
<reference evidence="3" key="1">
    <citation type="journal article" date="2023" name="IMA Fungus">
        <title>Comparative genomic study of the Penicillium genus elucidates a diverse pangenome and 15 lateral gene transfer events.</title>
        <authorList>
            <person name="Petersen C."/>
            <person name="Sorensen T."/>
            <person name="Nielsen M.R."/>
            <person name="Sondergaard T.E."/>
            <person name="Sorensen J.L."/>
            <person name="Fitzpatrick D.A."/>
            <person name="Frisvad J.C."/>
            <person name="Nielsen K.L."/>
        </authorList>
    </citation>
    <scope>NUCLEOTIDE SEQUENCE</scope>
    <source>
        <strain evidence="3">IBT 12815</strain>
    </source>
</reference>
<dbReference type="PANTHER" id="PTHR38795">
    <property type="entry name" value="DUF6604 DOMAIN-CONTAINING PROTEIN"/>
    <property type="match status" value="1"/>
</dbReference>
<dbReference type="GeneID" id="81583064"/>
<dbReference type="RefSeq" id="XP_056757817.1">
    <property type="nucleotide sequence ID" value="XM_056892822.1"/>
</dbReference>
<dbReference type="InterPro" id="IPR046539">
    <property type="entry name" value="DUF6604"/>
</dbReference>
<reference evidence="3" key="2">
    <citation type="submission" date="2023-01" db="EMBL/GenBank/DDBJ databases">
        <authorList>
            <person name="Petersen C."/>
        </authorList>
    </citation>
    <scope>NUCLEOTIDE SEQUENCE</scope>
    <source>
        <strain evidence="3">IBT 12815</strain>
    </source>
</reference>
<feature type="region of interest" description="Disordered" evidence="1">
    <location>
        <begin position="147"/>
        <end position="172"/>
    </location>
</feature>
<dbReference type="EMBL" id="JAQJAE010000001">
    <property type="protein sequence ID" value="KAJ5616650.1"/>
    <property type="molecule type" value="Genomic_DNA"/>
</dbReference>
<feature type="domain" description="DUF6604" evidence="2">
    <location>
        <begin position="12"/>
        <end position="234"/>
    </location>
</feature>
<protein>
    <recommendedName>
        <fullName evidence="2">DUF6604 domain-containing protein</fullName>
    </recommendedName>
</protein>
<dbReference type="PANTHER" id="PTHR38795:SF1">
    <property type="entry name" value="DUF6604 DOMAIN-CONTAINING PROTEIN"/>
    <property type="match status" value="1"/>
</dbReference>
<name>A0AAD6H8D2_9EURO</name>
<comment type="caution">
    <text evidence="3">The sequence shown here is derived from an EMBL/GenBank/DDBJ whole genome shotgun (WGS) entry which is preliminary data.</text>
</comment>
<feature type="compositionally biased region" description="Basic and acidic residues" evidence="1">
    <location>
        <begin position="147"/>
        <end position="160"/>
    </location>
</feature>
<proteinExistence type="predicted"/>
<dbReference type="AlphaFoldDB" id="A0AAD6H8D2"/>
<evidence type="ECO:0000256" key="1">
    <source>
        <dbReference type="SAM" id="MobiDB-lite"/>
    </source>
</evidence>
<gene>
    <name evidence="3" type="ORF">N7537_001764</name>
</gene>
<dbReference type="Proteomes" id="UP001213799">
    <property type="component" value="Unassembled WGS sequence"/>
</dbReference>
<evidence type="ECO:0000313" key="3">
    <source>
        <dbReference type="EMBL" id="KAJ5616650.1"/>
    </source>
</evidence>
<organism evidence="3 4">
    <name type="scientific">Penicillium hordei</name>
    <dbReference type="NCBI Taxonomy" id="40994"/>
    <lineage>
        <taxon>Eukaryota</taxon>
        <taxon>Fungi</taxon>
        <taxon>Dikarya</taxon>
        <taxon>Ascomycota</taxon>
        <taxon>Pezizomycotina</taxon>
        <taxon>Eurotiomycetes</taxon>
        <taxon>Eurotiomycetidae</taxon>
        <taxon>Eurotiales</taxon>
        <taxon>Aspergillaceae</taxon>
        <taxon>Penicillium</taxon>
    </lineage>
</organism>
<evidence type="ECO:0000313" key="4">
    <source>
        <dbReference type="Proteomes" id="UP001213799"/>
    </source>
</evidence>
<dbReference type="Pfam" id="PF20253">
    <property type="entry name" value="DUF6604"/>
    <property type="match status" value="1"/>
</dbReference>
<keyword evidence="4" id="KW-1185">Reference proteome</keyword>
<accession>A0AAD6H8D2</accession>
<sequence length="496" mass="56944">MDNSLLTLYFSYKSATKYVVDWLFSTVGREQFDQVHARPSTAEIVNAAILVRDQNLPVPKSVLNKLQDILKKRREVHSLYIERATSDNQEENLKHKAFIDRLEQTYQILSPLVKSTQSPLVQIGKETETTSSSGVNRYACLTDLDLTDRHEPDPEARNRDTISATNTPATEKAEQVLQDDELGEYIELSLLVYNLDAICAKVNGFWADAASGKLPIIVAGFLTNTAYHAAKRIIYNSPGLSNNATLIHKWYLTKRDFRIKFTDIPELQHNYQRFANNLGLMHYWQILHHCRTLDGYKNILPTASSRQHPTALIHKLVDSRESYELDDLAFDKMQESMRHLLVSGRAISALEEESMKAEPLLPALDAALRDPKSPIPTHLVFGMDMLLSTYKSFLWPKEQTNKVNCRISSLKFAKDIINSITNCMPFLEKLCWCQTPDHCTCPYKQYICEFRSKLELYVQEKRFDLYYQAPWVASGHMIEILHLSMDKGYFTSTTLF</sequence>